<dbReference type="Pfam" id="PF00122">
    <property type="entry name" value="E1-E2_ATPase"/>
    <property type="match status" value="1"/>
</dbReference>
<evidence type="ECO:0000256" key="2">
    <source>
        <dbReference type="SAM" id="Phobius"/>
    </source>
</evidence>
<dbReference type="SUPFAM" id="SSF81653">
    <property type="entry name" value="Calcium ATPase, transduction domain A"/>
    <property type="match status" value="1"/>
</dbReference>
<dbReference type="InterPro" id="IPR008250">
    <property type="entry name" value="ATPase_P-typ_transduc_dom_A_sf"/>
</dbReference>
<comment type="caution">
    <text evidence="4">The sequence shown here is derived from an EMBL/GenBank/DDBJ whole genome shotgun (WGS) entry which is preliminary data.</text>
</comment>
<keyword evidence="2" id="KW-0472">Membrane</keyword>
<evidence type="ECO:0000256" key="1">
    <source>
        <dbReference type="ARBA" id="ARBA00004651"/>
    </source>
</evidence>
<dbReference type="InterPro" id="IPR059000">
    <property type="entry name" value="ATPase_P-type_domA"/>
</dbReference>
<feature type="transmembrane region" description="Helical" evidence="2">
    <location>
        <begin position="113"/>
        <end position="132"/>
    </location>
</feature>
<feature type="domain" description="P-type ATPase A" evidence="3">
    <location>
        <begin position="2"/>
        <end position="94"/>
    </location>
</feature>
<dbReference type="NCBIfam" id="TIGR01494">
    <property type="entry name" value="ATPase_P-type"/>
    <property type="match status" value="1"/>
</dbReference>
<dbReference type="EMBL" id="BAABIE010000015">
    <property type="protein sequence ID" value="GAA4755664.1"/>
    <property type="molecule type" value="Genomic_DNA"/>
</dbReference>
<keyword evidence="2" id="KW-1133">Transmembrane helix</keyword>
<dbReference type="SUPFAM" id="SSF81665">
    <property type="entry name" value="Calcium ATPase, transmembrane domain M"/>
    <property type="match status" value="1"/>
</dbReference>
<organism evidence="4 5">
    <name type="scientific">Gordonia alkaliphila</name>
    <dbReference type="NCBI Taxonomy" id="1053547"/>
    <lineage>
        <taxon>Bacteria</taxon>
        <taxon>Bacillati</taxon>
        <taxon>Actinomycetota</taxon>
        <taxon>Actinomycetes</taxon>
        <taxon>Mycobacteriales</taxon>
        <taxon>Gordoniaceae</taxon>
        <taxon>Gordonia</taxon>
    </lineage>
</organism>
<proteinExistence type="predicted"/>
<dbReference type="Gene3D" id="1.20.1110.10">
    <property type="entry name" value="Calcium-transporting ATPase, transmembrane domain"/>
    <property type="match status" value="1"/>
</dbReference>
<feature type="transmembrane region" description="Helical" evidence="2">
    <location>
        <begin position="152"/>
        <end position="181"/>
    </location>
</feature>
<protein>
    <recommendedName>
        <fullName evidence="3">P-type ATPase A domain-containing protein</fullName>
    </recommendedName>
</protein>
<name>A0ABP8ZFN0_9ACTN</name>
<evidence type="ECO:0000313" key="5">
    <source>
        <dbReference type="Proteomes" id="UP001500822"/>
    </source>
</evidence>
<sequence length="212" mass="21816">MLRDGTWSDIDAANLVPGDVVRIEIGEVVPADLRLTGSGTASIDQSALTGESVPVRKHPGDPAFSGSVVKGGDTTGVVIATGTDTMFGKTAKLVAGAGAVSHAQKAMFQIGDFLIAVAVALAVILVFFEVFQNFDTQWSGSSAEITTHALGIVQFVLVLLVASIPVAMPAVFSVTMALGALELSKHKAIVSRLESIEEMAGVDTSAPTKPAP</sequence>
<accession>A0ABP8ZFN0</accession>
<evidence type="ECO:0000313" key="4">
    <source>
        <dbReference type="EMBL" id="GAA4755664.1"/>
    </source>
</evidence>
<dbReference type="Proteomes" id="UP001500822">
    <property type="component" value="Unassembled WGS sequence"/>
</dbReference>
<comment type="subcellular location">
    <subcellularLocation>
        <location evidence="1">Cell membrane</location>
        <topology evidence="1">Multi-pass membrane protein</topology>
    </subcellularLocation>
</comment>
<keyword evidence="5" id="KW-1185">Reference proteome</keyword>
<evidence type="ECO:0000259" key="3">
    <source>
        <dbReference type="Pfam" id="PF00122"/>
    </source>
</evidence>
<dbReference type="InterPro" id="IPR023298">
    <property type="entry name" value="ATPase_P-typ_TM_dom_sf"/>
</dbReference>
<keyword evidence="2" id="KW-0812">Transmembrane</keyword>
<gene>
    <name evidence="4" type="ORF">GCM10023217_29240</name>
</gene>
<dbReference type="InterPro" id="IPR001757">
    <property type="entry name" value="P_typ_ATPase"/>
</dbReference>
<dbReference type="Gene3D" id="2.70.150.10">
    <property type="entry name" value="Calcium-transporting ATPase, cytoplasmic transduction domain A"/>
    <property type="match status" value="1"/>
</dbReference>
<dbReference type="PANTHER" id="PTHR42861">
    <property type="entry name" value="CALCIUM-TRANSPORTING ATPASE"/>
    <property type="match status" value="1"/>
</dbReference>
<reference evidence="5" key="1">
    <citation type="journal article" date="2019" name="Int. J. Syst. Evol. Microbiol.">
        <title>The Global Catalogue of Microorganisms (GCM) 10K type strain sequencing project: providing services to taxonomists for standard genome sequencing and annotation.</title>
        <authorList>
            <consortium name="The Broad Institute Genomics Platform"/>
            <consortium name="The Broad Institute Genome Sequencing Center for Infectious Disease"/>
            <person name="Wu L."/>
            <person name="Ma J."/>
        </authorList>
    </citation>
    <scope>NUCLEOTIDE SEQUENCE [LARGE SCALE GENOMIC DNA]</scope>
    <source>
        <strain evidence="5">JCM 18077</strain>
    </source>
</reference>